<reference evidence="3 4" key="1">
    <citation type="journal article" date="2018" name="Mol. Plant">
        <title>The genome of Artemisia annua provides insight into the evolution of Asteraceae family and artemisinin biosynthesis.</title>
        <authorList>
            <person name="Shen Q."/>
            <person name="Zhang L."/>
            <person name="Liao Z."/>
            <person name="Wang S."/>
            <person name="Yan T."/>
            <person name="Shi P."/>
            <person name="Liu M."/>
            <person name="Fu X."/>
            <person name="Pan Q."/>
            <person name="Wang Y."/>
            <person name="Lv Z."/>
            <person name="Lu X."/>
            <person name="Zhang F."/>
            <person name="Jiang W."/>
            <person name="Ma Y."/>
            <person name="Chen M."/>
            <person name="Hao X."/>
            <person name="Li L."/>
            <person name="Tang Y."/>
            <person name="Lv G."/>
            <person name="Zhou Y."/>
            <person name="Sun X."/>
            <person name="Brodelius P.E."/>
            <person name="Rose J.K.C."/>
            <person name="Tang K."/>
        </authorList>
    </citation>
    <scope>NUCLEOTIDE SEQUENCE [LARGE SCALE GENOMIC DNA]</scope>
    <source>
        <strain evidence="4">cv. Huhao1</strain>
        <tissue evidence="3">Leaf</tissue>
    </source>
</reference>
<dbReference type="GO" id="GO:0000725">
    <property type="term" value="P:recombinational repair"/>
    <property type="evidence" value="ECO:0007669"/>
    <property type="project" value="InterPro"/>
</dbReference>
<dbReference type="EMBL" id="PKPP01005617">
    <property type="protein sequence ID" value="PWA59463.1"/>
    <property type="molecule type" value="Genomic_DNA"/>
</dbReference>
<comment type="caution">
    <text evidence="3">The sequence shown here is derived from an EMBL/GenBank/DDBJ whole genome shotgun (WGS) entry which is preliminary data.</text>
</comment>
<feature type="compositionally biased region" description="Polar residues" evidence="1">
    <location>
        <begin position="26"/>
        <end position="44"/>
    </location>
</feature>
<evidence type="ECO:0000256" key="1">
    <source>
        <dbReference type="SAM" id="MobiDB-lite"/>
    </source>
</evidence>
<feature type="domain" description="Homologous recombination OB-fold protein OB-fold" evidence="2">
    <location>
        <begin position="131"/>
        <end position="216"/>
    </location>
</feature>
<dbReference type="OrthoDB" id="550780at2759"/>
<dbReference type="PANTHER" id="PTHR14523">
    <property type="entry name" value="UNCHARACTERIZED PROTEIN C17ORF53 HOMOLOG"/>
    <property type="match status" value="1"/>
</dbReference>
<name>A0A2U1MDW5_ARTAN</name>
<dbReference type="PANTHER" id="PTHR14523:SF1">
    <property type="entry name" value="HOMOLOGOUS RECOMBINATION OB-FOLD PROTEIN"/>
    <property type="match status" value="1"/>
</dbReference>
<dbReference type="InterPro" id="IPR028045">
    <property type="entry name" value="HROB"/>
</dbReference>
<gene>
    <name evidence="3" type="ORF">CTI12_AA391330</name>
</gene>
<keyword evidence="4" id="KW-1185">Reference proteome</keyword>
<accession>A0A2U1MDW5</accession>
<proteinExistence type="predicted"/>
<sequence length="222" mass="24242">MSQQNKTENTKRYHNSQFVPPRTNRDTTYATQHNVGGSSSSSNIPDRIIPSPAGIVQAAWLRKNTAIREGGPEYALVPTQEYVRKVSEDVTEDEHFTSGPWLSAIHKLLNDKGAIVTGCLGDIKNNSVKSKLELVVAVIKSCTPNMLGELTVTLKDPTGTISGTIHHKVLTEEAGYKNSIKVGAVLVLRNVSVFTPKSIPPCLNITIRNMEAVFDKDTVFIG</sequence>
<dbReference type="AlphaFoldDB" id="A0A2U1MDW5"/>
<organism evidence="3 4">
    <name type="scientific">Artemisia annua</name>
    <name type="common">Sweet wormwood</name>
    <dbReference type="NCBI Taxonomy" id="35608"/>
    <lineage>
        <taxon>Eukaryota</taxon>
        <taxon>Viridiplantae</taxon>
        <taxon>Streptophyta</taxon>
        <taxon>Embryophyta</taxon>
        <taxon>Tracheophyta</taxon>
        <taxon>Spermatophyta</taxon>
        <taxon>Magnoliopsida</taxon>
        <taxon>eudicotyledons</taxon>
        <taxon>Gunneridae</taxon>
        <taxon>Pentapetalae</taxon>
        <taxon>asterids</taxon>
        <taxon>campanulids</taxon>
        <taxon>Asterales</taxon>
        <taxon>Asteraceae</taxon>
        <taxon>Asteroideae</taxon>
        <taxon>Anthemideae</taxon>
        <taxon>Artemisiinae</taxon>
        <taxon>Artemisia</taxon>
    </lineage>
</organism>
<evidence type="ECO:0000313" key="3">
    <source>
        <dbReference type="EMBL" id="PWA59463.1"/>
    </source>
</evidence>
<evidence type="ECO:0000313" key="4">
    <source>
        <dbReference type="Proteomes" id="UP000245207"/>
    </source>
</evidence>
<evidence type="ECO:0000259" key="2">
    <source>
        <dbReference type="Pfam" id="PF15072"/>
    </source>
</evidence>
<dbReference type="InterPro" id="IPR058570">
    <property type="entry name" value="HROB_OB"/>
</dbReference>
<protein>
    <recommendedName>
        <fullName evidence="2">Homologous recombination OB-fold protein OB-fold domain-containing protein</fullName>
    </recommendedName>
</protein>
<dbReference type="Proteomes" id="UP000245207">
    <property type="component" value="Unassembled WGS sequence"/>
</dbReference>
<dbReference type="Pfam" id="PF15072">
    <property type="entry name" value="HROB"/>
    <property type="match status" value="1"/>
</dbReference>
<feature type="region of interest" description="Disordered" evidence="1">
    <location>
        <begin position="1"/>
        <end position="48"/>
    </location>
</feature>